<dbReference type="RefSeq" id="WP_341426656.1">
    <property type="nucleotide sequence ID" value="NZ_JBBUTG010000009.1"/>
</dbReference>
<dbReference type="EMBL" id="JBBUTG010000009">
    <property type="protein sequence ID" value="MEK8032244.1"/>
    <property type="molecule type" value="Genomic_DNA"/>
</dbReference>
<evidence type="ECO:0000259" key="1">
    <source>
        <dbReference type="PROSITE" id="PS51186"/>
    </source>
</evidence>
<dbReference type="PROSITE" id="PS51186">
    <property type="entry name" value="GNAT"/>
    <property type="match status" value="1"/>
</dbReference>
<organism evidence="2 3">
    <name type="scientific">Ideonella lacteola</name>
    <dbReference type="NCBI Taxonomy" id="2984193"/>
    <lineage>
        <taxon>Bacteria</taxon>
        <taxon>Pseudomonadati</taxon>
        <taxon>Pseudomonadota</taxon>
        <taxon>Betaproteobacteria</taxon>
        <taxon>Burkholderiales</taxon>
        <taxon>Sphaerotilaceae</taxon>
        <taxon>Ideonella</taxon>
    </lineage>
</organism>
<keyword evidence="3" id="KW-1185">Reference proteome</keyword>
<dbReference type="Proteomes" id="UP001371218">
    <property type="component" value="Unassembled WGS sequence"/>
</dbReference>
<protein>
    <submittedName>
        <fullName evidence="2">GNAT family N-acetyltransferase</fullName>
    </submittedName>
</protein>
<dbReference type="InterPro" id="IPR016181">
    <property type="entry name" value="Acyl_CoA_acyltransferase"/>
</dbReference>
<dbReference type="InterPro" id="IPR000182">
    <property type="entry name" value="GNAT_dom"/>
</dbReference>
<evidence type="ECO:0000313" key="3">
    <source>
        <dbReference type="Proteomes" id="UP001371218"/>
    </source>
</evidence>
<dbReference type="Pfam" id="PF00583">
    <property type="entry name" value="Acetyltransf_1"/>
    <property type="match status" value="1"/>
</dbReference>
<dbReference type="SUPFAM" id="SSF55729">
    <property type="entry name" value="Acyl-CoA N-acyltransferases (Nat)"/>
    <property type="match status" value="1"/>
</dbReference>
<gene>
    <name evidence="2" type="ORF">AACH06_15555</name>
</gene>
<name>A0ABU9BQK3_9BURK</name>
<comment type="caution">
    <text evidence="2">The sequence shown here is derived from an EMBL/GenBank/DDBJ whole genome shotgun (WGS) entry which is preliminary data.</text>
</comment>
<reference evidence="2 3" key="1">
    <citation type="submission" date="2024-04" db="EMBL/GenBank/DDBJ databases">
        <title>Novel species of the genus Ideonella isolated from streams.</title>
        <authorList>
            <person name="Lu H."/>
        </authorList>
    </citation>
    <scope>NUCLEOTIDE SEQUENCE [LARGE SCALE GENOMIC DNA]</scope>
    <source>
        <strain evidence="2 3">DXS29W</strain>
    </source>
</reference>
<accession>A0ABU9BQK3</accession>
<proteinExistence type="predicted"/>
<evidence type="ECO:0000313" key="2">
    <source>
        <dbReference type="EMBL" id="MEK8032244.1"/>
    </source>
</evidence>
<dbReference type="CDD" id="cd04301">
    <property type="entry name" value="NAT_SF"/>
    <property type="match status" value="1"/>
</dbReference>
<feature type="domain" description="N-acetyltransferase" evidence="1">
    <location>
        <begin position="1"/>
        <end position="135"/>
    </location>
</feature>
<dbReference type="Gene3D" id="3.40.630.30">
    <property type="match status" value="1"/>
</dbReference>
<sequence length="186" mass="20887">MDPADRYLRFGYAASDAQVSRYVDLLDFDRDEVFGIFNRRLELIAQAHLAYLPQSPRMRQGAEFGVSVLPKARGRGYGARLFDHAMLHARNRGVDTMIIHALSENAAMLRIARNAGAKVERDGGEAEARLRLPPETLGSVIEEMVENQAAEIDYQLKSNAQRVDQLRSIFGEIKAGIRKVRDSTIE</sequence>